<dbReference type="AlphaFoldDB" id="A0A1G5JM10"/>
<dbReference type="Proteomes" id="UP000198538">
    <property type="component" value="Unassembled WGS sequence"/>
</dbReference>
<reference evidence="3" key="1">
    <citation type="submission" date="2016-10" db="EMBL/GenBank/DDBJ databases">
        <authorList>
            <person name="Varghese N."/>
            <person name="Submissions S."/>
        </authorList>
    </citation>
    <scope>NUCLEOTIDE SEQUENCE [LARGE SCALE GENOMIC DNA]</scope>
    <source>
        <strain evidence="3">BL9</strain>
    </source>
</reference>
<dbReference type="EMBL" id="FMVM01000011">
    <property type="protein sequence ID" value="SCY89403.1"/>
    <property type="molecule type" value="Genomic_DNA"/>
</dbReference>
<sequence>MITIKQIEPQDLPALNQLYHELMGTPPNEQHMNAQQMQKTFQQMKKQGQYYVLGAYDQDKLVGSVMGVECMDLMGSCEPFMVVENVIVSERVRRQGVGQKLMLKIEHIAKDLGCAYIILVSGDQRKEAHRFYEKLGFRDEKVQGYRKHL</sequence>
<accession>A0A1G5JM10</accession>
<organism evidence="2 3">
    <name type="scientific">Paenibacillus polysaccharolyticus</name>
    <dbReference type="NCBI Taxonomy" id="582692"/>
    <lineage>
        <taxon>Bacteria</taxon>
        <taxon>Bacillati</taxon>
        <taxon>Bacillota</taxon>
        <taxon>Bacilli</taxon>
        <taxon>Bacillales</taxon>
        <taxon>Paenibacillaceae</taxon>
        <taxon>Paenibacillus</taxon>
    </lineage>
</organism>
<keyword evidence="3" id="KW-1185">Reference proteome</keyword>
<dbReference type="GO" id="GO:0004343">
    <property type="term" value="F:glucosamine 6-phosphate N-acetyltransferase activity"/>
    <property type="evidence" value="ECO:0007669"/>
    <property type="project" value="TreeGrafter"/>
</dbReference>
<keyword evidence="2" id="KW-0808">Transferase</keyword>
<evidence type="ECO:0000259" key="1">
    <source>
        <dbReference type="PROSITE" id="PS51186"/>
    </source>
</evidence>
<dbReference type="InterPro" id="IPR000182">
    <property type="entry name" value="GNAT_dom"/>
</dbReference>
<dbReference type="SUPFAM" id="SSF55729">
    <property type="entry name" value="Acyl-CoA N-acyltransferases (Nat)"/>
    <property type="match status" value="1"/>
</dbReference>
<feature type="domain" description="N-acetyltransferase" evidence="1">
    <location>
        <begin position="2"/>
        <end position="149"/>
    </location>
</feature>
<evidence type="ECO:0000313" key="3">
    <source>
        <dbReference type="Proteomes" id="UP000198538"/>
    </source>
</evidence>
<gene>
    <name evidence="2" type="ORF">SAMN05720606_111172</name>
</gene>
<protein>
    <submittedName>
        <fullName evidence="2">Predicted N-acetyltransferase YhbS</fullName>
    </submittedName>
</protein>
<dbReference type="PANTHER" id="PTHR13355">
    <property type="entry name" value="GLUCOSAMINE 6-PHOSPHATE N-ACETYLTRANSFERASE"/>
    <property type="match status" value="1"/>
</dbReference>
<proteinExistence type="predicted"/>
<dbReference type="InterPro" id="IPR016181">
    <property type="entry name" value="Acyl_CoA_acyltransferase"/>
</dbReference>
<dbReference type="PROSITE" id="PS51186">
    <property type="entry name" value="GNAT"/>
    <property type="match status" value="1"/>
</dbReference>
<dbReference type="Gene3D" id="3.40.630.30">
    <property type="match status" value="1"/>
</dbReference>
<name>A0A1G5JM10_9BACL</name>
<dbReference type="RefSeq" id="WP_090922101.1">
    <property type="nucleotide sequence ID" value="NZ_FMVM01000011.1"/>
</dbReference>
<evidence type="ECO:0000313" key="2">
    <source>
        <dbReference type="EMBL" id="SCY89403.1"/>
    </source>
</evidence>
<dbReference type="Pfam" id="PF00583">
    <property type="entry name" value="Acetyltransf_1"/>
    <property type="match status" value="1"/>
</dbReference>
<dbReference type="InterPro" id="IPR039143">
    <property type="entry name" value="GNPNAT1-like"/>
</dbReference>
<dbReference type="PANTHER" id="PTHR13355:SF11">
    <property type="entry name" value="GLUCOSAMINE 6-PHOSPHATE N-ACETYLTRANSFERASE"/>
    <property type="match status" value="1"/>
</dbReference>
<dbReference type="STRING" id="582692.SAMN05720606_111172"/>
<dbReference type="CDD" id="cd04301">
    <property type="entry name" value="NAT_SF"/>
    <property type="match status" value="1"/>
</dbReference>